<gene>
    <name evidence="1" type="ORF">B0H50_13119</name>
</gene>
<protein>
    <submittedName>
        <fullName evidence="1">Uncharacterized protein</fullName>
    </submittedName>
</protein>
<organism evidence="1 2">
    <name type="scientific">Hallerella porci</name>
    <dbReference type="NCBI Taxonomy" id="1945871"/>
    <lineage>
        <taxon>Bacteria</taxon>
        <taxon>Pseudomonadati</taxon>
        <taxon>Fibrobacterota</taxon>
        <taxon>Fibrobacteria</taxon>
        <taxon>Fibrobacterales</taxon>
        <taxon>Fibrobacteraceae</taxon>
        <taxon>Hallerella</taxon>
    </lineage>
</organism>
<comment type="caution">
    <text evidence="1">The sequence shown here is derived from an EMBL/GenBank/DDBJ whole genome shotgun (WGS) entry which is preliminary data.</text>
</comment>
<proteinExistence type="predicted"/>
<accession>A0ABX5LI67</accession>
<keyword evidence="2" id="KW-1185">Reference proteome</keyword>
<name>A0ABX5LI67_9BACT</name>
<evidence type="ECO:0000313" key="2">
    <source>
        <dbReference type="Proteomes" id="UP000245523"/>
    </source>
</evidence>
<dbReference type="Proteomes" id="UP000245523">
    <property type="component" value="Unassembled WGS sequence"/>
</dbReference>
<dbReference type="EMBL" id="QGHD01000031">
    <property type="protein sequence ID" value="PWK93149.1"/>
    <property type="molecule type" value="Genomic_DNA"/>
</dbReference>
<evidence type="ECO:0000313" key="1">
    <source>
        <dbReference type="EMBL" id="PWK93149.1"/>
    </source>
</evidence>
<reference evidence="1 2" key="1">
    <citation type="submission" date="2018-05" db="EMBL/GenBank/DDBJ databases">
        <title>Animal gut microbial communities from fecal samples from Wisconsin, USA.</title>
        <authorList>
            <person name="Neumann A."/>
        </authorList>
    </citation>
    <scope>NUCLEOTIDE SEQUENCE [LARGE SCALE GENOMIC DNA]</scope>
    <source>
        <strain evidence="1 2">UWS4</strain>
    </source>
</reference>
<sequence>MKILIIGSNFGTIDMVNEAHKQGDYVVVADYYENSSSLS</sequence>